<dbReference type="PANTHER" id="PTHR48135:SF1">
    <property type="entry name" value="KILA-N DOMAIN-CONTAINING PROTEIN"/>
    <property type="match status" value="1"/>
</dbReference>
<comment type="caution">
    <text evidence="2">The sequence shown here is derived from an EMBL/GenBank/DDBJ whole genome shotgun (WGS) entry which is preliminary data.</text>
</comment>
<dbReference type="RefSeq" id="WP_144570915.1">
    <property type="nucleotide sequence ID" value="NZ_VLKG01000003.1"/>
</dbReference>
<organism evidence="2 3">
    <name type="scientific">Azomonas agilis</name>
    <dbReference type="NCBI Taxonomy" id="116849"/>
    <lineage>
        <taxon>Bacteria</taxon>
        <taxon>Pseudomonadati</taxon>
        <taxon>Pseudomonadota</taxon>
        <taxon>Gammaproteobacteria</taxon>
        <taxon>Pseudomonadales</taxon>
        <taxon>Pseudomonadaceae</taxon>
        <taxon>Azomonas</taxon>
    </lineage>
</organism>
<accession>A0A562IZB3</accession>
<dbReference type="Pfam" id="PF04383">
    <property type="entry name" value="KilA-N"/>
    <property type="match status" value="1"/>
</dbReference>
<dbReference type="GO" id="GO:0003677">
    <property type="term" value="F:DNA binding"/>
    <property type="evidence" value="ECO:0007669"/>
    <property type="project" value="InterPro"/>
</dbReference>
<evidence type="ECO:0000313" key="3">
    <source>
        <dbReference type="Proteomes" id="UP000319627"/>
    </source>
</evidence>
<dbReference type="AlphaFoldDB" id="A0A562IZB3"/>
<gene>
    <name evidence="2" type="ORF">LX59_01191</name>
</gene>
<dbReference type="PANTHER" id="PTHR48135">
    <property type="match status" value="1"/>
</dbReference>
<dbReference type="SUPFAM" id="SSF54616">
    <property type="entry name" value="DNA-binding domain of Mlu1-box binding protein MBP1"/>
    <property type="match status" value="1"/>
</dbReference>
<dbReference type="SMART" id="SM01252">
    <property type="entry name" value="KilA-N"/>
    <property type="match status" value="1"/>
</dbReference>
<name>A0A562IZB3_9GAMM</name>
<dbReference type="InterPro" id="IPR018004">
    <property type="entry name" value="KilA/APSES_HTH"/>
</dbReference>
<reference evidence="2 3" key="1">
    <citation type="submission" date="2019-07" db="EMBL/GenBank/DDBJ databases">
        <title>Genomic Encyclopedia of Type Strains, Phase I: the one thousand microbial genomes (KMG-I) project.</title>
        <authorList>
            <person name="Kyrpides N."/>
        </authorList>
    </citation>
    <scope>NUCLEOTIDE SEQUENCE [LARGE SCALE GENOMIC DNA]</scope>
    <source>
        <strain evidence="2 3">DSM 375</strain>
    </source>
</reference>
<dbReference type="InterPro" id="IPR017880">
    <property type="entry name" value="KilA_N"/>
</dbReference>
<dbReference type="EMBL" id="VLKG01000003">
    <property type="protein sequence ID" value="TWH76268.1"/>
    <property type="molecule type" value="Genomic_DNA"/>
</dbReference>
<proteinExistence type="predicted"/>
<evidence type="ECO:0000259" key="1">
    <source>
        <dbReference type="PROSITE" id="PS51301"/>
    </source>
</evidence>
<dbReference type="PROSITE" id="PS51301">
    <property type="entry name" value="KILA_N"/>
    <property type="match status" value="1"/>
</dbReference>
<sequence>MTTKVIPFEYQGQPVQFSTDGWINATEVASRFGKEPHEWLRLPETVTYLEAMAKSGKIPDLVKTRRGRNGGTWLHPKLAVAFARWLSPDFAVWCDEQIDHLIRGGGQQWQQARSDLSLVHSLLCEAVQQHYEVQGRTAQQHHYVNESRLINRVIALMFGARTREQLTQNELKQVARLEARDIQLLAQGVSYENRKMALTAFAQKQLGGQLHG</sequence>
<evidence type="ECO:0000313" key="2">
    <source>
        <dbReference type="EMBL" id="TWH76268.1"/>
    </source>
</evidence>
<protein>
    <submittedName>
        <fullName evidence="2">KilA domain-containing protein</fullName>
    </submittedName>
</protein>
<feature type="domain" description="KilA-N" evidence="1">
    <location>
        <begin position="4"/>
        <end position="101"/>
    </location>
</feature>
<dbReference type="OrthoDB" id="6966367at2"/>
<dbReference type="Proteomes" id="UP000319627">
    <property type="component" value="Unassembled WGS sequence"/>
</dbReference>
<keyword evidence="3" id="KW-1185">Reference proteome</keyword>
<dbReference type="InterPro" id="IPR036887">
    <property type="entry name" value="HTH_APSES_sf"/>
</dbReference>